<dbReference type="AlphaFoldDB" id="L0H2F4"/>
<name>L0H2F4_9GAMM</name>
<dbReference type="STRING" id="765912.Thimo_3083"/>
<sequence length="228" mass="24904">MNTPVSGRRPRLPWGHDVIIGNTRRWTEGMQGTSTVPLHLTATRIGCLALNWAQAGRDGIALLAQPSLRSFADANEGTPYRAGILPGWRPSFDGKVEVNPGCWWRPPREGYNPGGARLRRLCGCDTIQSTIVCIILRIVVRPPPLLVHQLFTVGLTHDAEDLGRANLDVNPAMAVAGNRFSATNRTIRVHATCERGTAPYTAKAVEQHLVPAPNRPRPVSPKTLKLHG</sequence>
<dbReference type="HOGENOM" id="CLU_1214329_0_0_6"/>
<accession>L0H2F4</accession>
<dbReference type="KEGG" id="tmb:Thimo_3083"/>
<organism evidence="1 2">
    <name type="scientific">Thioflavicoccus mobilis 8321</name>
    <dbReference type="NCBI Taxonomy" id="765912"/>
    <lineage>
        <taxon>Bacteria</taxon>
        <taxon>Pseudomonadati</taxon>
        <taxon>Pseudomonadota</taxon>
        <taxon>Gammaproteobacteria</taxon>
        <taxon>Chromatiales</taxon>
        <taxon>Chromatiaceae</taxon>
        <taxon>Thioflavicoccus</taxon>
    </lineage>
</organism>
<keyword evidence="2" id="KW-1185">Reference proteome</keyword>
<protein>
    <submittedName>
        <fullName evidence="1">Uncharacterized protein</fullName>
    </submittedName>
</protein>
<dbReference type="Proteomes" id="UP000010816">
    <property type="component" value="Chromosome"/>
</dbReference>
<evidence type="ECO:0000313" key="2">
    <source>
        <dbReference type="Proteomes" id="UP000010816"/>
    </source>
</evidence>
<proteinExistence type="predicted"/>
<reference evidence="1 2" key="1">
    <citation type="submission" date="2011-09" db="EMBL/GenBank/DDBJ databases">
        <title>Complete sequence of chromosome of Thioflavicoccus mobilis 8321.</title>
        <authorList>
            <consortium name="US DOE Joint Genome Institute"/>
            <person name="Lucas S."/>
            <person name="Han J."/>
            <person name="Lapidus A."/>
            <person name="Cheng J.-F."/>
            <person name="Goodwin L."/>
            <person name="Pitluck S."/>
            <person name="Peters L."/>
            <person name="Ovchinnikova G."/>
            <person name="Lu M."/>
            <person name="Detter J.C."/>
            <person name="Han C."/>
            <person name="Tapia R."/>
            <person name="Land M."/>
            <person name="Hauser L."/>
            <person name="Kyrpides N."/>
            <person name="Ivanova N."/>
            <person name="Pagani I."/>
            <person name="Vogl K."/>
            <person name="Liu Z."/>
            <person name="Imhoff J."/>
            <person name="Thiel V."/>
            <person name="Frigaard N.-U."/>
            <person name="Bryant D."/>
            <person name="Woyke T."/>
        </authorList>
    </citation>
    <scope>NUCLEOTIDE SEQUENCE [LARGE SCALE GENOMIC DNA]</scope>
    <source>
        <strain evidence="1 2">8321</strain>
    </source>
</reference>
<gene>
    <name evidence="1" type="ORF">Thimo_3083</name>
</gene>
<evidence type="ECO:0000313" key="1">
    <source>
        <dbReference type="EMBL" id="AGA91769.1"/>
    </source>
</evidence>
<dbReference type="EMBL" id="CP003051">
    <property type="protein sequence ID" value="AGA91769.1"/>
    <property type="molecule type" value="Genomic_DNA"/>
</dbReference>